<dbReference type="Gene3D" id="1.20.120.530">
    <property type="entry name" value="GntR ligand-binding domain-like"/>
    <property type="match status" value="1"/>
</dbReference>
<accession>A0ABW4K0P2</accession>
<dbReference type="SUPFAM" id="SSF46785">
    <property type="entry name" value="Winged helix' DNA-binding domain"/>
    <property type="match status" value="1"/>
</dbReference>
<evidence type="ECO:0000256" key="2">
    <source>
        <dbReference type="ARBA" id="ARBA00023125"/>
    </source>
</evidence>
<dbReference type="InterPro" id="IPR008920">
    <property type="entry name" value="TF_FadR/GntR_C"/>
</dbReference>
<dbReference type="SUPFAM" id="SSF48008">
    <property type="entry name" value="GntR ligand-binding domain-like"/>
    <property type="match status" value="1"/>
</dbReference>
<dbReference type="SMART" id="SM00345">
    <property type="entry name" value="HTH_GNTR"/>
    <property type="match status" value="1"/>
</dbReference>
<dbReference type="EMBL" id="JBHUFA010000015">
    <property type="protein sequence ID" value="MFD1697312.1"/>
    <property type="molecule type" value="Genomic_DNA"/>
</dbReference>
<dbReference type="Gene3D" id="1.10.10.10">
    <property type="entry name" value="Winged helix-like DNA-binding domain superfamily/Winged helix DNA-binding domain"/>
    <property type="match status" value="1"/>
</dbReference>
<sequence>MPARVARWVQGHIRDAGLSAGDPLPSQRELSVLLGVSRPSVREGLSMLETLGLVRIEQRRGIFVSSTSDGRPADFWPFEKGYDLRDVYRFRADFEPSALALAVVDARRLAQLEASVQALVNAAAIGDAVAAAEQDTLFHDLLFEACPNRLYRDIRRHLAKVMQDSQWVPMVLVERIGDTAREHAEIVTHLAAGDIPAACAALRNHIRLAALRCDIDLSLGG</sequence>
<evidence type="ECO:0000313" key="5">
    <source>
        <dbReference type="EMBL" id="MFD1697312.1"/>
    </source>
</evidence>
<dbReference type="PROSITE" id="PS50949">
    <property type="entry name" value="HTH_GNTR"/>
    <property type="match status" value="1"/>
</dbReference>
<reference evidence="6" key="1">
    <citation type="journal article" date="2019" name="Int. J. Syst. Evol. Microbiol.">
        <title>The Global Catalogue of Microorganisms (GCM) 10K type strain sequencing project: providing services to taxonomists for standard genome sequencing and annotation.</title>
        <authorList>
            <consortium name="The Broad Institute Genomics Platform"/>
            <consortium name="The Broad Institute Genome Sequencing Center for Infectious Disease"/>
            <person name="Wu L."/>
            <person name="Ma J."/>
        </authorList>
    </citation>
    <scope>NUCLEOTIDE SEQUENCE [LARGE SCALE GENOMIC DNA]</scope>
    <source>
        <strain evidence="6">JCM 3369</strain>
    </source>
</reference>
<evidence type="ECO:0000313" key="6">
    <source>
        <dbReference type="Proteomes" id="UP001597327"/>
    </source>
</evidence>
<dbReference type="Pfam" id="PF00392">
    <property type="entry name" value="GntR"/>
    <property type="match status" value="1"/>
</dbReference>
<dbReference type="Pfam" id="PF07729">
    <property type="entry name" value="FCD"/>
    <property type="match status" value="1"/>
</dbReference>
<evidence type="ECO:0000256" key="1">
    <source>
        <dbReference type="ARBA" id="ARBA00023015"/>
    </source>
</evidence>
<dbReference type="RefSeq" id="WP_188318924.1">
    <property type="nucleotide sequence ID" value="NZ_JBHUFA010000015.1"/>
</dbReference>
<gene>
    <name evidence="5" type="ORF">ACFSC7_17490</name>
</gene>
<keyword evidence="3" id="KW-0804">Transcription</keyword>
<name>A0ABW4K0P2_9HYPH</name>
<protein>
    <submittedName>
        <fullName evidence="5">FadR/GntR family transcriptional regulator</fullName>
    </submittedName>
</protein>
<dbReference type="InterPro" id="IPR011711">
    <property type="entry name" value="GntR_C"/>
</dbReference>
<dbReference type="InterPro" id="IPR036388">
    <property type="entry name" value="WH-like_DNA-bd_sf"/>
</dbReference>
<keyword evidence="1" id="KW-0805">Transcription regulation</keyword>
<dbReference type="PANTHER" id="PTHR43537:SF5">
    <property type="entry name" value="UXU OPERON TRANSCRIPTIONAL REGULATOR"/>
    <property type="match status" value="1"/>
</dbReference>
<dbReference type="InterPro" id="IPR036390">
    <property type="entry name" value="WH_DNA-bd_sf"/>
</dbReference>
<dbReference type="PRINTS" id="PR00035">
    <property type="entry name" value="HTHGNTR"/>
</dbReference>
<dbReference type="SMART" id="SM00895">
    <property type="entry name" value="FCD"/>
    <property type="match status" value="1"/>
</dbReference>
<evidence type="ECO:0000256" key="3">
    <source>
        <dbReference type="ARBA" id="ARBA00023163"/>
    </source>
</evidence>
<evidence type="ECO:0000259" key="4">
    <source>
        <dbReference type="PROSITE" id="PS50949"/>
    </source>
</evidence>
<keyword evidence="6" id="KW-1185">Reference proteome</keyword>
<dbReference type="InterPro" id="IPR000524">
    <property type="entry name" value="Tscrpt_reg_HTH_GntR"/>
</dbReference>
<dbReference type="CDD" id="cd07377">
    <property type="entry name" value="WHTH_GntR"/>
    <property type="match status" value="1"/>
</dbReference>
<comment type="caution">
    <text evidence="5">The sequence shown here is derived from an EMBL/GenBank/DDBJ whole genome shotgun (WGS) entry which is preliminary data.</text>
</comment>
<dbReference type="PANTHER" id="PTHR43537">
    <property type="entry name" value="TRANSCRIPTIONAL REGULATOR, GNTR FAMILY"/>
    <property type="match status" value="1"/>
</dbReference>
<organism evidence="5 6">
    <name type="scientific">Roseibium aestuarii</name>
    <dbReference type="NCBI Taxonomy" id="2600299"/>
    <lineage>
        <taxon>Bacteria</taxon>
        <taxon>Pseudomonadati</taxon>
        <taxon>Pseudomonadota</taxon>
        <taxon>Alphaproteobacteria</taxon>
        <taxon>Hyphomicrobiales</taxon>
        <taxon>Stappiaceae</taxon>
        <taxon>Roseibium</taxon>
    </lineage>
</organism>
<dbReference type="Proteomes" id="UP001597327">
    <property type="component" value="Unassembled WGS sequence"/>
</dbReference>
<proteinExistence type="predicted"/>
<feature type="domain" description="HTH gntR-type" evidence="4">
    <location>
        <begin position="1"/>
        <end position="67"/>
    </location>
</feature>
<keyword evidence="2" id="KW-0238">DNA-binding</keyword>